<dbReference type="PROSITE" id="PS50991">
    <property type="entry name" value="PYR_CT"/>
    <property type="match status" value="1"/>
</dbReference>
<name>A0A1V4IN39_9CLOT</name>
<keyword evidence="5 9" id="KW-0808">Transferase</keyword>
<keyword evidence="11" id="KW-0012">Acyltransferase</keyword>
<dbReference type="EC" id="2.3.3.21" evidence="8"/>
<protein>
    <recommendedName>
        <fullName evidence="8">Citramalate synthase</fullName>
        <ecNumber evidence="8">2.3.3.21</ecNumber>
    </recommendedName>
</protein>
<dbReference type="InterPro" id="IPR054691">
    <property type="entry name" value="LeuA/HCS_post-cat"/>
</dbReference>
<dbReference type="InterPro" id="IPR013785">
    <property type="entry name" value="Aldolase_TIM"/>
</dbReference>
<dbReference type="InterPro" id="IPR005675">
    <property type="entry name" value="Citramal_synthase"/>
</dbReference>
<dbReference type="SMART" id="SM00917">
    <property type="entry name" value="LeuA_dimer"/>
    <property type="match status" value="1"/>
</dbReference>
<evidence type="ECO:0000256" key="6">
    <source>
        <dbReference type="ARBA" id="ARBA00023304"/>
    </source>
</evidence>
<dbReference type="SUPFAM" id="SSF51569">
    <property type="entry name" value="Aldolase"/>
    <property type="match status" value="1"/>
</dbReference>
<dbReference type="InterPro" id="IPR000891">
    <property type="entry name" value="PYR_CT"/>
</dbReference>
<evidence type="ECO:0000256" key="5">
    <source>
        <dbReference type="ARBA" id="ARBA00022679"/>
    </source>
</evidence>
<evidence type="ECO:0000256" key="9">
    <source>
        <dbReference type="RuleBase" id="RU003523"/>
    </source>
</evidence>
<evidence type="ECO:0000256" key="1">
    <source>
        <dbReference type="ARBA" id="ARBA00004743"/>
    </source>
</evidence>
<sequence>MIEDKRVFVYDTTLRDGAQAEGISFTLHDKIKICTLLDEFGVDYIEAGNPTSNPKDIEFFNTFKSSKLKNAKLVAFGSTRKPMGKVKNDSGVNALINSGAPVAAIFGKSWDMHVTEILRTTLDENLNMIMDTIAYLKAANLEVVFDAEHFFDGYKRNPEYAVKTIVTAEKAGADWIVLCDTNGGTLPLEIADIVEKAKEAVNTPLGIHCHNDSGVAEANTVLGVQKGAKMFQGTFNGYGERCGNANITTLVPTLELKTDFKLKCSKNLTDISSVSRYVSEIANMAHNQKAPYVGNSAFAHKGGMHIDAVLKDPESFEHISPELVGNNRRILMSEVSGKSTVVKKIQRIAPWVTKDSKEAQGIIDKIKQLEYEGYQFEGADSSFELMVRRMLNMNQKFFDVKDFRVHCENKWDEENSAYAIIKVEVDGREELAAAEGDGPVNAMDGALRKALKVFYPQLNDIRLTDYKVRVLDTAEATASKVRVHIETASKNKVWGTVGVSTNIIEASWEALVDSIEYFLYEEKSKKGES</sequence>
<dbReference type="Gene3D" id="1.10.238.260">
    <property type="match status" value="1"/>
</dbReference>
<dbReference type="InterPro" id="IPR002034">
    <property type="entry name" value="AIPM/Hcit_synth_CS"/>
</dbReference>
<dbReference type="PANTHER" id="PTHR43538:SF1">
    <property type="entry name" value="(R)-CITRAMALATE SYNTHASE"/>
    <property type="match status" value="1"/>
</dbReference>
<dbReference type="Pfam" id="PF22617">
    <property type="entry name" value="HCS_D2"/>
    <property type="match status" value="1"/>
</dbReference>
<comment type="caution">
    <text evidence="11">The sequence shown here is derived from an EMBL/GenBank/DDBJ whole genome shotgun (WGS) entry which is preliminary data.</text>
</comment>
<dbReference type="Pfam" id="PF08502">
    <property type="entry name" value="LeuA_dimer"/>
    <property type="match status" value="1"/>
</dbReference>
<dbReference type="Pfam" id="PF00682">
    <property type="entry name" value="HMGL-like"/>
    <property type="match status" value="1"/>
</dbReference>
<dbReference type="CDD" id="cd07941">
    <property type="entry name" value="DRE_TIM_LeuA3"/>
    <property type="match status" value="1"/>
</dbReference>
<evidence type="ECO:0000256" key="2">
    <source>
        <dbReference type="ARBA" id="ARBA00006154"/>
    </source>
</evidence>
<keyword evidence="6" id="KW-0100">Branched-chain amino acid biosynthesis</keyword>
<evidence type="ECO:0000256" key="4">
    <source>
        <dbReference type="ARBA" id="ARBA00022624"/>
    </source>
</evidence>
<comment type="pathway">
    <text evidence="1">Amino-acid biosynthesis; L-isoleucine biosynthesis; 2-oxobutanoate from pyruvate: step 1/3.</text>
</comment>
<evidence type="ECO:0000313" key="12">
    <source>
        <dbReference type="Proteomes" id="UP000190080"/>
    </source>
</evidence>
<dbReference type="PROSITE" id="PS00815">
    <property type="entry name" value="AIPM_HOMOCIT_SYNTH_1"/>
    <property type="match status" value="1"/>
</dbReference>
<feature type="domain" description="Pyruvate carboxyltransferase" evidence="10">
    <location>
        <begin position="7"/>
        <end position="272"/>
    </location>
</feature>
<dbReference type="EMBL" id="MZGV01000024">
    <property type="protein sequence ID" value="OPJ61220.1"/>
    <property type="molecule type" value="Genomic_DNA"/>
</dbReference>
<keyword evidence="3" id="KW-0028">Amino-acid biosynthesis</keyword>
<evidence type="ECO:0000259" key="10">
    <source>
        <dbReference type="PROSITE" id="PS50991"/>
    </source>
</evidence>
<comment type="similarity">
    <text evidence="2 9">Belongs to the alpha-IPM synthase/homocitrate synthase family.</text>
</comment>
<proteinExistence type="inferred from homology"/>
<dbReference type="InterPro" id="IPR036230">
    <property type="entry name" value="LeuA_allosteric_dom_sf"/>
</dbReference>
<comment type="catalytic activity">
    <reaction evidence="7">
        <text>pyruvate + acetyl-CoA + H2O = (3R)-citramalate + CoA + H(+)</text>
        <dbReference type="Rhea" id="RHEA:19045"/>
        <dbReference type="ChEBI" id="CHEBI:15361"/>
        <dbReference type="ChEBI" id="CHEBI:15377"/>
        <dbReference type="ChEBI" id="CHEBI:15378"/>
        <dbReference type="ChEBI" id="CHEBI:30934"/>
        <dbReference type="ChEBI" id="CHEBI:57287"/>
        <dbReference type="ChEBI" id="CHEBI:57288"/>
        <dbReference type="EC" id="2.3.3.21"/>
    </reaction>
</comment>
<dbReference type="InterPro" id="IPR013709">
    <property type="entry name" value="2-isopropylmalate_synth_dimer"/>
</dbReference>
<dbReference type="PANTHER" id="PTHR43538">
    <property type="entry name" value="ALPHA-IPM SYNTHASE/HOMOCITRATE SYNTHASE"/>
    <property type="match status" value="1"/>
</dbReference>
<dbReference type="Proteomes" id="UP000190080">
    <property type="component" value="Unassembled WGS sequence"/>
</dbReference>
<gene>
    <name evidence="11" type="primary">leuA_3</name>
    <name evidence="11" type="ORF">CLORY_24320</name>
</gene>
<dbReference type="GO" id="GO:0009097">
    <property type="term" value="P:isoleucine biosynthetic process"/>
    <property type="evidence" value="ECO:0007669"/>
    <property type="project" value="UniProtKB-UniRule"/>
</dbReference>
<dbReference type="Gene3D" id="3.20.20.70">
    <property type="entry name" value="Aldolase class I"/>
    <property type="match status" value="1"/>
</dbReference>
<dbReference type="Gene3D" id="3.30.160.270">
    <property type="match status" value="1"/>
</dbReference>
<dbReference type="PROSITE" id="PS00816">
    <property type="entry name" value="AIPM_HOMOCIT_SYNTH_2"/>
    <property type="match status" value="1"/>
</dbReference>
<dbReference type="STRING" id="1450648.CLORY_24320"/>
<accession>A0A1V4IN39</accession>
<dbReference type="GO" id="GO:0009098">
    <property type="term" value="P:L-leucine biosynthetic process"/>
    <property type="evidence" value="ECO:0007669"/>
    <property type="project" value="InterPro"/>
</dbReference>
<dbReference type="AlphaFoldDB" id="A0A1V4IN39"/>
<keyword evidence="4" id="KW-0412">Isoleucine biosynthesis</keyword>
<dbReference type="GO" id="GO:0003852">
    <property type="term" value="F:2-isopropylmalate synthase activity"/>
    <property type="evidence" value="ECO:0007669"/>
    <property type="project" value="InterPro"/>
</dbReference>
<organism evidence="11 12">
    <name type="scientific">Clostridium oryzae</name>
    <dbReference type="NCBI Taxonomy" id="1450648"/>
    <lineage>
        <taxon>Bacteria</taxon>
        <taxon>Bacillati</taxon>
        <taxon>Bacillota</taxon>
        <taxon>Clostridia</taxon>
        <taxon>Eubacteriales</taxon>
        <taxon>Clostridiaceae</taxon>
        <taxon>Clostridium</taxon>
    </lineage>
</organism>
<evidence type="ECO:0000256" key="8">
    <source>
        <dbReference type="NCBIfam" id="TIGR00977"/>
    </source>
</evidence>
<dbReference type="SUPFAM" id="SSF110921">
    <property type="entry name" value="2-isopropylmalate synthase LeuA, allosteric (dimerisation) domain"/>
    <property type="match status" value="1"/>
</dbReference>
<evidence type="ECO:0000313" key="11">
    <source>
        <dbReference type="EMBL" id="OPJ61220.1"/>
    </source>
</evidence>
<reference evidence="11 12" key="1">
    <citation type="submission" date="2017-03" db="EMBL/GenBank/DDBJ databases">
        <title>Genome sequence of Clostridium oryzae DSM 28571.</title>
        <authorList>
            <person name="Poehlein A."/>
            <person name="Daniel R."/>
        </authorList>
    </citation>
    <scope>NUCLEOTIDE SEQUENCE [LARGE SCALE GENOMIC DNA]</scope>
    <source>
        <strain evidence="11 12">DSM 28571</strain>
    </source>
</reference>
<keyword evidence="12" id="KW-1185">Reference proteome</keyword>
<evidence type="ECO:0000256" key="7">
    <source>
        <dbReference type="ARBA" id="ARBA00048263"/>
    </source>
</evidence>
<evidence type="ECO:0000256" key="3">
    <source>
        <dbReference type="ARBA" id="ARBA00022605"/>
    </source>
</evidence>
<dbReference type="NCBIfam" id="TIGR00977">
    <property type="entry name" value="citramal_synth"/>
    <property type="match status" value="1"/>
</dbReference>
<dbReference type="GO" id="GO:0043714">
    <property type="term" value="F:(R)-citramalate synthase activity"/>
    <property type="evidence" value="ECO:0007669"/>
    <property type="project" value="UniProtKB-UniRule"/>
</dbReference>
<dbReference type="UniPathway" id="UPA00047">
    <property type="reaction ID" value="UER00066"/>
</dbReference>